<proteinExistence type="predicted"/>
<keyword evidence="2" id="KW-1185">Reference proteome</keyword>
<dbReference type="PANTHER" id="PTHR46791">
    <property type="entry name" value="EXPRESSED PROTEIN"/>
    <property type="match status" value="1"/>
</dbReference>
<dbReference type="RefSeq" id="XP_014675079.1">
    <property type="nucleotide sequence ID" value="XM_014819593.1"/>
</dbReference>
<gene>
    <name evidence="3" type="primary">LOC106815162</name>
</gene>
<sequence>MHIFLLLTGYDKLKPYGFPVHGAIDGYSRKILWLEVSRSNNNPELIAAMYLDCVQESDGCPILLRTDCGTENGTMASMQAYFRQYQEDRFAGENAHRYGTSPANQRIECWWSFLRRGRSSWWIDLFKSLVLNGEVELGSELQRECLWFCYNRLIQDDLDHVKLHWNTHRIRPSRHGTVPGIPDVLYFLPQQQGVNDCKVHVKKCHMLEMENNLEASSETELSTYQEYFHYIIDNENLPYPKDTGDAYRLFEKLVFIANQ</sequence>
<dbReference type="Proteomes" id="UP000695022">
    <property type="component" value="Unplaced"/>
</dbReference>
<organism evidence="2 3">
    <name type="scientific">Priapulus caudatus</name>
    <name type="common">Priapulid worm</name>
    <dbReference type="NCBI Taxonomy" id="37621"/>
    <lineage>
        <taxon>Eukaryota</taxon>
        <taxon>Metazoa</taxon>
        <taxon>Ecdysozoa</taxon>
        <taxon>Scalidophora</taxon>
        <taxon>Priapulida</taxon>
        <taxon>Priapulimorpha</taxon>
        <taxon>Priapulimorphida</taxon>
        <taxon>Priapulidae</taxon>
        <taxon>Priapulus</taxon>
    </lineage>
</organism>
<accession>A0ABM1ESA8</accession>
<protein>
    <submittedName>
        <fullName evidence="3">Uncharacterized protein LOC106815162</fullName>
    </submittedName>
</protein>
<dbReference type="Pfam" id="PF24764">
    <property type="entry name" value="rva_4"/>
    <property type="match status" value="1"/>
</dbReference>
<evidence type="ECO:0000259" key="1">
    <source>
        <dbReference type="Pfam" id="PF24764"/>
    </source>
</evidence>
<reference evidence="3" key="1">
    <citation type="submission" date="2025-08" db="UniProtKB">
        <authorList>
            <consortium name="RefSeq"/>
        </authorList>
    </citation>
    <scope>IDENTIFICATION</scope>
</reference>
<dbReference type="PANTHER" id="PTHR46791:SF13">
    <property type="entry name" value="CLR5 DOMAIN-CONTAINING PROTEIN"/>
    <property type="match status" value="1"/>
</dbReference>
<evidence type="ECO:0000313" key="2">
    <source>
        <dbReference type="Proteomes" id="UP000695022"/>
    </source>
</evidence>
<dbReference type="InterPro" id="IPR058913">
    <property type="entry name" value="Integrase_dom_put"/>
</dbReference>
<name>A0ABM1ESA8_PRICU</name>
<dbReference type="GeneID" id="106815162"/>
<feature type="domain" description="Integrase core" evidence="1">
    <location>
        <begin position="8"/>
        <end position="177"/>
    </location>
</feature>
<evidence type="ECO:0000313" key="3">
    <source>
        <dbReference type="RefSeq" id="XP_014675079.1"/>
    </source>
</evidence>